<dbReference type="PANTHER" id="PTHR43297:SF14">
    <property type="entry name" value="ATPASE AAA-TYPE CORE DOMAIN-CONTAINING PROTEIN"/>
    <property type="match status" value="1"/>
</dbReference>
<dbReference type="PANTHER" id="PTHR43297">
    <property type="entry name" value="OLIGOPEPTIDE TRANSPORT ATP-BINDING PROTEIN APPD"/>
    <property type="match status" value="1"/>
</dbReference>
<name>X0U3N4_9ZZZZ</name>
<dbReference type="SUPFAM" id="SSF52540">
    <property type="entry name" value="P-loop containing nucleoside triphosphate hydrolases"/>
    <property type="match status" value="2"/>
</dbReference>
<feature type="non-terminal residue" evidence="10">
    <location>
        <position position="418"/>
    </location>
</feature>
<evidence type="ECO:0000256" key="8">
    <source>
        <dbReference type="ARBA" id="ARBA00023136"/>
    </source>
</evidence>
<dbReference type="NCBIfam" id="TIGR01727">
    <property type="entry name" value="oligo_HPY"/>
    <property type="match status" value="1"/>
</dbReference>
<keyword evidence="3" id="KW-1003">Cell membrane</keyword>
<accession>X0U3N4</accession>
<dbReference type="Gene3D" id="3.40.50.300">
    <property type="entry name" value="P-loop containing nucleotide triphosphate hydrolases"/>
    <property type="match status" value="2"/>
</dbReference>
<dbReference type="GO" id="GO:0016020">
    <property type="term" value="C:membrane"/>
    <property type="evidence" value="ECO:0007669"/>
    <property type="project" value="UniProtKB-SubCell"/>
</dbReference>
<keyword evidence="2" id="KW-0813">Transport</keyword>
<dbReference type="CDD" id="cd03257">
    <property type="entry name" value="ABC_NikE_OppD_transporters"/>
    <property type="match status" value="1"/>
</dbReference>
<evidence type="ECO:0000256" key="4">
    <source>
        <dbReference type="ARBA" id="ARBA00022519"/>
    </source>
</evidence>
<dbReference type="InterPro" id="IPR003439">
    <property type="entry name" value="ABC_transporter-like_ATP-bd"/>
</dbReference>
<dbReference type="Pfam" id="PF08352">
    <property type="entry name" value="oligo_HPY"/>
    <property type="match status" value="1"/>
</dbReference>
<dbReference type="GO" id="GO:0005524">
    <property type="term" value="F:ATP binding"/>
    <property type="evidence" value="ECO:0007669"/>
    <property type="project" value="UniProtKB-KW"/>
</dbReference>
<dbReference type="InterPro" id="IPR017871">
    <property type="entry name" value="ABC_transporter-like_CS"/>
</dbReference>
<evidence type="ECO:0000256" key="2">
    <source>
        <dbReference type="ARBA" id="ARBA00022448"/>
    </source>
</evidence>
<organism evidence="10">
    <name type="scientific">marine sediment metagenome</name>
    <dbReference type="NCBI Taxonomy" id="412755"/>
    <lineage>
        <taxon>unclassified sequences</taxon>
        <taxon>metagenomes</taxon>
        <taxon>ecological metagenomes</taxon>
    </lineage>
</organism>
<gene>
    <name evidence="10" type="ORF">S01H1_09311</name>
</gene>
<keyword evidence="8" id="KW-0472">Membrane</keyword>
<dbReference type="Pfam" id="PF00005">
    <property type="entry name" value="ABC_tran"/>
    <property type="match status" value="2"/>
</dbReference>
<evidence type="ECO:0000256" key="3">
    <source>
        <dbReference type="ARBA" id="ARBA00022475"/>
    </source>
</evidence>
<dbReference type="PROSITE" id="PS50893">
    <property type="entry name" value="ABC_TRANSPORTER_2"/>
    <property type="match status" value="1"/>
</dbReference>
<proteinExistence type="predicted"/>
<dbReference type="EMBL" id="BARS01004761">
    <property type="protein sequence ID" value="GAF83085.1"/>
    <property type="molecule type" value="Genomic_DNA"/>
</dbReference>
<dbReference type="InterPro" id="IPR050388">
    <property type="entry name" value="ABC_Ni/Peptide_Import"/>
</dbReference>
<evidence type="ECO:0000259" key="9">
    <source>
        <dbReference type="PROSITE" id="PS50893"/>
    </source>
</evidence>
<evidence type="ECO:0000256" key="1">
    <source>
        <dbReference type="ARBA" id="ARBA00004370"/>
    </source>
</evidence>
<comment type="subcellular location">
    <subcellularLocation>
        <location evidence="1">Membrane</location>
    </subcellularLocation>
</comment>
<dbReference type="AlphaFoldDB" id="X0U3N4"/>
<dbReference type="InterPro" id="IPR013563">
    <property type="entry name" value="Oligopep_ABC_C"/>
</dbReference>
<dbReference type="GO" id="GO:0016887">
    <property type="term" value="F:ATP hydrolysis activity"/>
    <property type="evidence" value="ECO:0007669"/>
    <property type="project" value="InterPro"/>
</dbReference>
<comment type="caution">
    <text evidence="10">The sequence shown here is derived from an EMBL/GenBank/DDBJ whole genome shotgun (WGS) entry which is preliminary data.</text>
</comment>
<evidence type="ECO:0000256" key="5">
    <source>
        <dbReference type="ARBA" id="ARBA00022741"/>
    </source>
</evidence>
<keyword evidence="6" id="KW-0067">ATP-binding</keyword>
<feature type="domain" description="ABC transporter" evidence="9">
    <location>
        <begin position="2"/>
        <end position="187"/>
    </location>
</feature>
<sequence>MFGGQDLLTLSEAELHRVRGGKISLVPQNPTTALSPGMRVGKQIVEVLREHRYVSSGKEARERTLDLFQLVSLPDPELVFRKYAHQLSGGQQQRVIIAMALACDPQLIVLDEPTTGLDVTTQAQILDLLMDLQSQIGMAMLYVTHNLGVVAQITSRIGVMYAGQMVEVAPTRQIFREPRHPYTQGLIASVPRVSAPAQMRSMLLQGLLKRDELPAGCPFAPRCGYAQERCFEEKQPLIDTGADHSLACWRWRDIPAFAERVSQTESAVFQKSEFERVDTGEDLLDVDDLDAGYYADRRSMFAPQTPKIVVDGVTFDIQPGETLALVGESGSGKTTIARALNGLLPYVSGRLQFDGQYDLTVPVDKRSRELLRSVQLVFQNPDASLNPRHRNSQIIGRPLQMFFDLSGQDLRERVESLL</sequence>
<evidence type="ECO:0000313" key="10">
    <source>
        <dbReference type="EMBL" id="GAF83085.1"/>
    </source>
</evidence>
<keyword evidence="7" id="KW-1278">Translocase</keyword>
<dbReference type="PROSITE" id="PS00211">
    <property type="entry name" value="ABC_TRANSPORTER_1"/>
    <property type="match status" value="1"/>
</dbReference>
<dbReference type="GO" id="GO:0015833">
    <property type="term" value="P:peptide transport"/>
    <property type="evidence" value="ECO:0007669"/>
    <property type="project" value="InterPro"/>
</dbReference>
<keyword evidence="4" id="KW-0997">Cell inner membrane</keyword>
<keyword evidence="5" id="KW-0547">Nucleotide-binding</keyword>
<evidence type="ECO:0000256" key="6">
    <source>
        <dbReference type="ARBA" id="ARBA00022840"/>
    </source>
</evidence>
<reference evidence="10" key="1">
    <citation type="journal article" date="2014" name="Front. Microbiol.">
        <title>High frequency of phylogenetically diverse reductive dehalogenase-homologous genes in deep subseafloor sedimentary metagenomes.</title>
        <authorList>
            <person name="Kawai M."/>
            <person name="Futagami T."/>
            <person name="Toyoda A."/>
            <person name="Takaki Y."/>
            <person name="Nishi S."/>
            <person name="Hori S."/>
            <person name="Arai W."/>
            <person name="Tsubouchi T."/>
            <person name="Morono Y."/>
            <person name="Uchiyama I."/>
            <person name="Ito T."/>
            <person name="Fujiyama A."/>
            <person name="Inagaki F."/>
            <person name="Takami H."/>
        </authorList>
    </citation>
    <scope>NUCLEOTIDE SEQUENCE</scope>
    <source>
        <strain evidence="10">Expedition CK06-06</strain>
    </source>
</reference>
<evidence type="ECO:0000256" key="7">
    <source>
        <dbReference type="ARBA" id="ARBA00022967"/>
    </source>
</evidence>
<dbReference type="InterPro" id="IPR027417">
    <property type="entry name" value="P-loop_NTPase"/>
</dbReference>
<protein>
    <recommendedName>
        <fullName evidence="9">ABC transporter domain-containing protein</fullName>
    </recommendedName>
</protein>